<dbReference type="AlphaFoldDB" id="E6QL03"/>
<dbReference type="EMBL" id="CABQ01000161">
    <property type="protein sequence ID" value="CBI07923.1"/>
    <property type="molecule type" value="Genomic_DNA"/>
</dbReference>
<name>E6QL03_9ZZZZ</name>
<protein>
    <submittedName>
        <fullName evidence="1">Uncharacterized protein</fullName>
    </submittedName>
</protein>
<evidence type="ECO:0000313" key="1">
    <source>
        <dbReference type="EMBL" id="CBI07923.1"/>
    </source>
</evidence>
<sequence length="79" mass="8939">MRGGVSCQGVLRRRLKRRHVHDAASLCHWKRIGNRAGVQRRDAEATSRYSGEWGKGAGFFRGTRQIWINSHIGIRANPA</sequence>
<comment type="caution">
    <text evidence="1">The sequence shown here is derived from an EMBL/GenBank/DDBJ whole genome shotgun (WGS) entry which is preliminary data.</text>
</comment>
<gene>
    <name evidence="1" type="ORF">CARN6_1333</name>
</gene>
<proteinExistence type="predicted"/>
<reference evidence="1" key="1">
    <citation type="submission" date="2009-10" db="EMBL/GenBank/DDBJ databases">
        <title>Diversity of trophic interactions inside an arsenic-rich microbial ecosystem.</title>
        <authorList>
            <person name="Bertin P.N."/>
            <person name="Heinrich-Salmeron A."/>
            <person name="Pelletier E."/>
            <person name="Goulhen-Chollet F."/>
            <person name="Arsene-Ploetze F."/>
            <person name="Gallien S."/>
            <person name="Calteau A."/>
            <person name="Vallenet D."/>
            <person name="Casiot C."/>
            <person name="Chane-Woon-Ming B."/>
            <person name="Giloteaux L."/>
            <person name="Barakat M."/>
            <person name="Bonnefoy V."/>
            <person name="Bruneel O."/>
            <person name="Chandler M."/>
            <person name="Cleiss J."/>
            <person name="Duran R."/>
            <person name="Elbaz-Poulichet F."/>
            <person name="Fonknechten N."/>
            <person name="Lauga B."/>
            <person name="Mornico D."/>
            <person name="Ortet P."/>
            <person name="Schaeffer C."/>
            <person name="Siguier P."/>
            <person name="Alexander Thil Smith A."/>
            <person name="Van Dorsselaer A."/>
            <person name="Weissenbach J."/>
            <person name="Medigue C."/>
            <person name="Le Paslier D."/>
        </authorList>
    </citation>
    <scope>NUCLEOTIDE SEQUENCE</scope>
</reference>
<organism evidence="1">
    <name type="scientific">mine drainage metagenome</name>
    <dbReference type="NCBI Taxonomy" id="410659"/>
    <lineage>
        <taxon>unclassified sequences</taxon>
        <taxon>metagenomes</taxon>
        <taxon>ecological metagenomes</taxon>
    </lineage>
</organism>
<accession>E6QL03</accession>